<organism evidence="3 4">
    <name type="scientific">Fusarium solani</name>
    <name type="common">Filamentous fungus</name>
    <dbReference type="NCBI Taxonomy" id="169388"/>
    <lineage>
        <taxon>Eukaryota</taxon>
        <taxon>Fungi</taxon>
        <taxon>Dikarya</taxon>
        <taxon>Ascomycota</taxon>
        <taxon>Pezizomycotina</taxon>
        <taxon>Sordariomycetes</taxon>
        <taxon>Hypocreomycetidae</taxon>
        <taxon>Hypocreales</taxon>
        <taxon>Nectriaceae</taxon>
        <taxon>Fusarium</taxon>
        <taxon>Fusarium solani species complex</taxon>
    </lineage>
</organism>
<protein>
    <submittedName>
        <fullName evidence="3">Uncharacterized protein</fullName>
    </submittedName>
</protein>
<gene>
    <name evidence="3" type="ORF">B0J15DRAFT_273515</name>
</gene>
<dbReference type="OrthoDB" id="10530453at2759"/>
<dbReference type="Proteomes" id="UP000736672">
    <property type="component" value="Unassembled WGS sequence"/>
</dbReference>
<keyword evidence="4" id="KW-1185">Reference proteome</keyword>
<feature type="signal peptide" evidence="2">
    <location>
        <begin position="1"/>
        <end position="18"/>
    </location>
</feature>
<dbReference type="AlphaFoldDB" id="A0A9P9HMX8"/>
<keyword evidence="2" id="KW-0732">Signal</keyword>
<proteinExistence type="predicted"/>
<name>A0A9P9HMX8_FUSSL</name>
<evidence type="ECO:0000256" key="2">
    <source>
        <dbReference type="SAM" id="SignalP"/>
    </source>
</evidence>
<comment type="caution">
    <text evidence="3">The sequence shown here is derived from an EMBL/GenBank/DDBJ whole genome shotgun (WGS) entry which is preliminary data.</text>
</comment>
<evidence type="ECO:0000313" key="4">
    <source>
        <dbReference type="Proteomes" id="UP000736672"/>
    </source>
</evidence>
<reference evidence="3" key="1">
    <citation type="journal article" date="2021" name="Nat. Commun.">
        <title>Genetic determinants of endophytism in the Arabidopsis root mycobiome.</title>
        <authorList>
            <person name="Mesny F."/>
            <person name="Miyauchi S."/>
            <person name="Thiergart T."/>
            <person name="Pickel B."/>
            <person name="Atanasova L."/>
            <person name="Karlsson M."/>
            <person name="Huettel B."/>
            <person name="Barry K.W."/>
            <person name="Haridas S."/>
            <person name="Chen C."/>
            <person name="Bauer D."/>
            <person name="Andreopoulos W."/>
            <person name="Pangilinan J."/>
            <person name="LaButti K."/>
            <person name="Riley R."/>
            <person name="Lipzen A."/>
            <person name="Clum A."/>
            <person name="Drula E."/>
            <person name="Henrissat B."/>
            <person name="Kohler A."/>
            <person name="Grigoriev I.V."/>
            <person name="Martin F.M."/>
            <person name="Hacquard S."/>
        </authorList>
    </citation>
    <scope>NUCLEOTIDE SEQUENCE</scope>
    <source>
        <strain evidence="3">FSSC 5 MPI-SDFR-AT-0091</strain>
    </source>
</reference>
<dbReference type="EMBL" id="JAGTJS010000008">
    <property type="protein sequence ID" value="KAH7259898.1"/>
    <property type="molecule type" value="Genomic_DNA"/>
</dbReference>
<accession>A0A9P9HMX8</accession>
<evidence type="ECO:0000256" key="1">
    <source>
        <dbReference type="SAM" id="MobiDB-lite"/>
    </source>
</evidence>
<evidence type="ECO:0000313" key="3">
    <source>
        <dbReference type="EMBL" id="KAH7259898.1"/>
    </source>
</evidence>
<sequence>MICHVSCLVVILPSLTSSFEDLKEFCLINPRLVKNIGDPGPGIAELWLQRGAKKTTAIDNDVALSSAGAGVFLRRATLTPFGRLATLLPMSIALTASSSTASGSSSSAELHVRGWKDRFRHQQTRTTRGEPTHRPRVPPHGRWAASANQSRQMQQASTVVETAYGVLLCGVASGWF</sequence>
<feature type="chain" id="PRO_5040280560" evidence="2">
    <location>
        <begin position="19"/>
        <end position="176"/>
    </location>
</feature>
<feature type="region of interest" description="Disordered" evidence="1">
    <location>
        <begin position="119"/>
        <end position="149"/>
    </location>
</feature>